<dbReference type="AlphaFoldDB" id="A0AAD8C0Z4"/>
<dbReference type="EMBL" id="JASAOG010000021">
    <property type="protein sequence ID" value="KAK0063414.1"/>
    <property type="molecule type" value="Genomic_DNA"/>
</dbReference>
<reference evidence="2" key="2">
    <citation type="submission" date="2023-04" db="EMBL/GenBank/DDBJ databases">
        <authorList>
            <person name="Bu L."/>
            <person name="Lu L."/>
            <person name="Laidemitt M.R."/>
            <person name="Zhang S.M."/>
            <person name="Mutuku M."/>
            <person name="Mkoji G."/>
            <person name="Steinauer M."/>
            <person name="Loker E.S."/>
        </authorList>
    </citation>
    <scope>NUCLEOTIDE SEQUENCE</scope>
    <source>
        <strain evidence="2">KasaAsao</strain>
        <tissue evidence="2">Whole Snail</tissue>
    </source>
</reference>
<organism evidence="2 3">
    <name type="scientific">Biomphalaria pfeifferi</name>
    <name type="common">Bloodfluke planorb</name>
    <name type="synonym">Freshwater snail</name>
    <dbReference type="NCBI Taxonomy" id="112525"/>
    <lineage>
        <taxon>Eukaryota</taxon>
        <taxon>Metazoa</taxon>
        <taxon>Spiralia</taxon>
        <taxon>Lophotrochozoa</taxon>
        <taxon>Mollusca</taxon>
        <taxon>Gastropoda</taxon>
        <taxon>Heterobranchia</taxon>
        <taxon>Euthyneura</taxon>
        <taxon>Panpulmonata</taxon>
        <taxon>Hygrophila</taxon>
        <taxon>Lymnaeoidea</taxon>
        <taxon>Planorbidae</taxon>
        <taxon>Biomphalaria</taxon>
    </lineage>
</organism>
<protein>
    <submittedName>
        <fullName evidence="2">Uncharacterized protein</fullName>
    </submittedName>
</protein>
<evidence type="ECO:0000313" key="3">
    <source>
        <dbReference type="Proteomes" id="UP001233172"/>
    </source>
</evidence>
<accession>A0AAD8C0Z4</accession>
<sequence>MSGLSVVNVWQSLFDVTLAVRGRSGDVVQFTFTLSGKQQVQQSQVNSNGCAFVLIDQFGNSTIRNETINYNCRFKPLPGTTSQPVSTPATTSATTHATSGATTHATSGASENLHCNMPAVVLILCLHFLTHKFFETFE</sequence>
<name>A0AAD8C0Z4_BIOPF</name>
<evidence type="ECO:0000256" key="1">
    <source>
        <dbReference type="SAM" id="MobiDB-lite"/>
    </source>
</evidence>
<reference evidence="2" key="1">
    <citation type="journal article" date="2023" name="PLoS Negl. Trop. Dis.">
        <title>A genome sequence for Biomphalaria pfeifferi, the major vector snail for the human-infecting parasite Schistosoma mansoni.</title>
        <authorList>
            <person name="Bu L."/>
            <person name="Lu L."/>
            <person name="Laidemitt M.R."/>
            <person name="Zhang S.M."/>
            <person name="Mutuku M."/>
            <person name="Mkoji G."/>
            <person name="Steinauer M."/>
            <person name="Loker E.S."/>
        </authorList>
    </citation>
    <scope>NUCLEOTIDE SEQUENCE</scope>
    <source>
        <strain evidence="2">KasaAsao</strain>
    </source>
</reference>
<gene>
    <name evidence="2" type="ORF">Bpfe_007055</name>
</gene>
<feature type="region of interest" description="Disordered" evidence="1">
    <location>
        <begin position="80"/>
        <end position="108"/>
    </location>
</feature>
<proteinExistence type="predicted"/>
<comment type="caution">
    <text evidence="2">The sequence shown here is derived from an EMBL/GenBank/DDBJ whole genome shotgun (WGS) entry which is preliminary data.</text>
</comment>
<dbReference type="Proteomes" id="UP001233172">
    <property type="component" value="Unassembled WGS sequence"/>
</dbReference>
<keyword evidence="3" id="KW-1185">Reference proteome</keyword>
<evidence type="ECO:0000313" key="2">
    <source>
        <dbReference type="EMBL" id="KAK0063414.1"/>
    </source>
</evidence>